<evidence type="ECO:0000313" key="2">
    <source>
        <dbReference type="Proteomes" id="UP001597045"/>
    </source>
</evidence>
<organism evidence="1 2">
    <name type="scientific">Kibdelosporangium lantanae</name>
    <dbReference type="NCBI Taxonomy" id="1497396"/>
    <lineage>
        <taxon>Bacteria</taxon>
        <taxon>Bacillati</taxon>
        <taxon>Actinomycetota</taxon>
        <taxon>Actinomycetes</taxon>
        <taxon>Pseudonocardiales</taxon>
        <taxon>Pseudonocardiaceae</taxon>
        <taxon>Kibdelosporangium</taxon>
    </lineage>
</organism>
<protein>
    <submittedName>
        <fullName evidence="1">Uncharacterized protein</fullName>
    </submittedName>
</protein>
<sequence>MNSTFRAETERRLEPFRARTLAERHTAGTVDLPADPARLDWLRRTYLRDRAELLDEFLGSRGLTREDAVRLCTVDRGTSAGNQITLRDRGTGTHPLASLHDEFATRLNESLAGFTGQCDVTAVCRSATSVFAASAEAIALPTIVLEFQIAKLTGAVRGQNQYRRFMTGLVETRCEPIFREYPVLRRVLWRAADLRHAALVEAVHR</sequence>
<keyword evidence="2" id="KW-1185">Reference proteome</keyword>
<dbReference type="EMBL" id="JBHTIS010002752">
    <property type="protein sequence ID" value="MFD1050320.1"/>
    <property type="molecule type" value="Genomic_DNA"/>
</dbReference>
<gene>
    <name evidence="1" type="ORF">ACFQ1S_34745</name>
</gene>
<reference evidence="2" key="1">
    <citation type="journal article" date="2019" name="Int. J. Syst. Evol. Microbiol.">
        <title>The Global Catalogue of Microorganisms (GCM) 10K type strain sequencing project: providing services to taxonomists for standard genome sequencing and annotation.</title>
        <authorList>
            <consortium name="The Broad Institute Genomics Platform"/>
            <consortium name="The Broad Institute Genome Sequencing Center for Infectious Disease"/>
            <person name="Wu L."/>
            <person name="Ma J."/>
        </authorList>
    </citation>
    <scope>NUCLEOTIDE SEQUENCE [LARGE SCALE GENOMIC DNA]</scope>
    <source>
        <strain evidence="2">JCM 31486</strain>
    </source>
</reference>
<evidence type="ECO:0000313" key="1">
    <source>
        <dbReference type="EMBL" id="MFD1050320.1"/>
    </source>
</evidence>
<comment type="caution">
    <text evidence="1">The sequence shown here is derived from an EMBL/GenBank/DDBJ whole genome shotgun (WGS) entry which is preliminary data.</text>
</comment>
<dbReference type="Proteomes" id="UP001597045">
    <property type="component" value="Unassembled WGS sequence"/>
</dbReference>
<name>A0ABW3MMI1_9PSEU</name>
<feature type="non-terminal residue" evidence="1">
    <location>
        <position position="205"/>
    </location>
</feature>
<proteinExistence type="predicted"/>
<accession>A0ABW3MMI1</accession>